<dbReference type="InterPro" id="IPR003500">
    <property type="entry name" value="RpiB_LacA_LacB"/>
</dbReference>
<comment type="caution">
    <text evidence="5">The sequence shown here is derived from an EMBL/GenBank/DDBJ whole genome shotgun (WGS) entry which is preliminary data.</text>
</comment>
<protein>
    <submittedName>
        <fullName evidence="5">Ribose 5-phosphate isomerase B</fullName>
        <ecNumber evidence="5">5.3.1.6</ecNumber>
    </submittedName>
</protein>
<name>A0A841RFZ0_9SPIO</name>
<feature type="binding site" evidence="4">
    <location>
        <position position="138"/>
    </location>
    <ligand>
        <name>D-ribulose 5-phosphate</name>
        <dbReference type="ChEBI" id="CHEBI:58121"/>
    </ligand>
</feature>
<dbReference type="NCBIfam" id="NF004051">
    <property type="entry name" value="PRK05571.1"/>
    <property type="match status" value="1"/>
</dbReference>
<feature type="binding site" evidence="4">
    <location>
        <begin position="10"/>
        <end position="11"/>
    </location>
    <ligand>
        <name>D-ribulose 5-phosphate</name>
        <dbReference type="ChEBI" id="CHEBI:58121"/>
    </ligand>
</feature>
<dbReference type="AlphaFoldDB" id="A0A841RFZ0"/>
<gene>
    <name evidence="5" type="ORF">HNR50_003148</name>
</gene>
<dbReference type="Proteomes" id="UP000587760">
    <property type="component" value="Unassembled WGS sequence"/>
</dbReference>
<feature type="active site" description="Proton acceptor" evidence="3">
    <location>
        <position position="67"/>
    </location>
</feature>
<dbReference type="Pfam" id="PF02502">
    <property type="entry name" value="LacAB_rpiB"/>
    <property type="match status" value="1"/>
</dbReference>
<dbReference type="EMBL" id="JACHGJ010000006">
    <property type="protein sequence ID" value="MBB6481468.1"/>
    <property type="molecule type" value="Genomic_DNA"/>
</dbReference>
<keyword evidence="6" id="KW-1185">Reference proteome</keyword>
<dbReference type="PIRSF" id="PIRSF005384">
    <property type="entry name" value="RpiB_LacA_B"/>
    <property type="match status" value="1"/>
</dbReference>
<keyword evidence="2 5" id="KW-0413">Isomerase</keyword>
<evidence type="ECO:0000256" key="1">
    <source>
        <dbReference type="ARBA" id="ARBA00008754"/>
    </source>
</evidence>
<organism evidence="5 6">
    <name type="scientific">Spirochaeta isovalerica</name>
    <dbReference type="NCBI Taxonomy" id="150"/>
    <lineage>
        <taxon>Bacteria</taxon>
        <taxon>Pseudomonadati</taxon>
        <taxon>Spirochaetota</taxon>
        <taxon>Spirochaetia</taxon>
        <taxon>Spirochaetales</taxon>
        <taxon>Spirochaetaceae</taxon>
        <taxon>Spirochaeta</taxon>
    </lineage>
</organism>
<dbReference type="PANTHER" id="PTHR30345:SF0">
    <property type="entry name" value="DNA DAMAGE-REPAIR_TOLERATION PROTEIN DRT102"/>
    <property type="match status" value="1"/>
</dbReference>
<feature type="binding site" evidence="4">
    <location>
        <position position="101"/>
    </location>
    <ligand>
        <name>D-ribulose 5-phosphate</name>
        <dbReference type="ChEBI" id="CHEBI:58121"/>
    </ligand>
</feature>
<evidence type="ECO:0000256" key="2">
    <source>
        <dbReference type="ARBA" id="ARBA00023235"/>
    </source>
</evidence>
<dbReference type="GO" id="GO:0004751">
    <property type="term" value="F:ribose-5-phosphate isomerase activity"/>
    <property type="evidence" value="ECO:0007669"/>
    <property type="project" value="UniProtKB-EC"/>
</dbReference>
<dbReference type="InterPro" id="IPR036569">
    <property type="entry name" value="RpiB_LacA_LacB_sf"/>
</dbReference>
<evidence type="ECO:0000256" key="3">
    <source>
        <dbReference type="PIRSR" id="PIRSR005384-1"/>
    </source>
</evidence>
<dbReference type="PANTHER" id="PTHR30345">
    <property type="entry name" value="RIBOSE-5-PHOSPHATE ISOMERASE B"/>
    <property type="match status" value="1"/>
</dbReference>
<feature type="active site" description="Proton donor" evidence="3">
    <location>
        <position position="100"/>
    </location>
</feature>
<sequence>MSETIIIGNDHGAVELKNAIVAHLTGKGFEVKDLGVGEEEAVDYPDKAEELCRELLAGDYKFGILLCGTGIGISISANKIDGIRCALPQDLFAAEMSKLHNNANVIAFGGRIAYKDSVTDMIDKFMETDFEGGRHDRRVDKIMDLEK</sequence>
<dbReference type="NCBIfam" id="TIGR01120">
    <property type="entry name" value="rpiB"/>
    <property type="match status" value="1"/>
</dbReference>
<evidence type="ECO:0000313" key="5">
    <source>
        <dbReference type="EMBL" id="MBB6481468.1"/>
    </source>
</evidence>
<dbReference type="EC" id="5.3.1.6" evidence="5"/>
<comment type="similarity">
    <text evidence="1">Belongs to the LacAB/RpiB family.</text>
</comment>
<dbReference type="RefSeq" id="WP_184747714.1">
    <property type="nucleotide sequence ID" value="NZ_JACHGJ010000006.1"/>
</dbReference>
<dbReference type="NCBIfam" id="TIGR00689">
    <property type="entry name" value="rpiB_lacA_lacB"/>
    <property type="match status" value="1"/>
</dbReference>
<evidence type="ECO:0000256" key="4">
    <source>
        <dbReference type="PIRSR" id="PIRSR005384-2"/>
    </source>
</evidence>
<feature type="binding site" evidence="4">
    <location>
        <begin position="68"/>
        <end position="72"/>
    </location>
    <ligand>
        <name>D-ribulose 5-phosphate</name>
        <dbReference type="ChEBI" id="CHEBI:58121"/>
    </ligand>
</feature>
<dbReference type="InterPro" id="IPR004785">
    <property type="entry name" value="RpiB"/>
</dbReference>
<dbReference type="GO" id="GO:0005975">
    <property type="term" value="P:carbohydrate metabolic process"/>
    <property type="evidence" value="ECO:0007669"/>
    <property type="project" value="InterPro"/>
</dbReference>
<feature type="binding site" evidence="4">
    <location>
        <position position="134"/>
    </location>
    <ligand>
        <name>D-ribulose 5-phosphate</name>
        <dbReference type="ChEBI" id="CHEBI:58121"/>
    </ligand>
</feature>
<proteinExistence type="inferred from homology"/>
<feature type="binding site" evidence="4">
    <location>
        <position position="111"/>
    </location>
    <ligand>
        <name>D-ribulose 5-phosphate</name>
        <dbReference type="ChEBI" id="CHEBI:58121"/>
    </ligand>
</feature>
<evidence type="ECO:0000313" key="6">
    <source>
        <dbReference type="Proteomes" id="UP000587760"/>
    </source>
</evidence>
<dbReference type="Gene3D" id="3.40.1400.10">
    <property type="entry name" value="Sugar-phosphate isomerase, RpiB/LacA/LacB"/>
    <property type="match status" value="1"/>
</dbReference>
<accession>A0A841RFZ0</accession>
<reference evidence="5 6" key="1">
    <citation type="submission" date="2020-08" db="EMBL/GenBank/DDBJ databases">
        <title>Genomic Encyclopedia of Type Strains, Phase IV (KMG-IV): sequencing the most valuable type-strain genomes for metagenomic binning, comparative biology and taxonomic classification.</title>
        <authorList>
            <person name="Goeker M."/>
        </authorList>
    </citation>
    <scope>NUCLEOTIDE SEQUENCE [LARGE SCALE GENOMIC DNA]</scope>
    <source>
        <strain evidence="5 6">DSM 2461</strain>
    </source>
</reference>
<dbReference type="SUPFAM" id="SSF89623">
    <property type="entry name" value="Ribose/Galactose isomerase RpiB/AlsB"/>
    <property type="match status" value="1"/>
</dbReference>